<dbReference type="RefSeq" id="WP_022936149.1">
    <property type="nucleotide sequence ID" value="NZ_LR214940.1"/>
</dbReference>
<evidence type="ECO:0000313" key="8">
    <source>
        <dbReference type="Proteomes" id="UP000290482"/>
    </source>
</evidence>
<organism evidence="7 8">
    <name type="scientific">Metamycoplasma orale</name>
    <name type="common">Mycoplasma orale</name>
    <dbReference type="NCBI Taxonomy" id="2121"/>
    <lineage>
        <taxon>Bacteria</taxon>
        <taxon>Bacillati</taxon>
        <taxon>Mycoplasmatota</taxon>
        <taxon>Mycoplasmoidales</taxon>
        <taxon>Metamycoplasmataceae</taxon>
        <taxon>Metamycoplasma</taxon>
    </lineage>
</organism>
<dbReference type="Gene3D" id="3.40.190.10">
    <property type="entry name" value="Periplasmic binding protein-like II"/>
    <property type="match status" value="1"/>
</dbReference>
<evidence type="ECO:0000256" key="5">
    <source>
        <dbReference type="SAM" id="SignalP"/>
    </source>
</evidence>
<dbReference type="InterPro" id="IPR039424">
    <property type="entry name" value="SBP_5"/>
</dbReference>
<proteinExistence type="inferred from homology"/>
<evidence type="ECO:0000259" key="6">
    <source>
        <dbReference type="Pfam" id="PF00496"/>
    </source>
</evidence>
<dbReference type="GO" id="GO:1904680">
    <property type="term" value="F:peptide transmembrane transporter activity"/>
    <property type="evidence" value="ECO:0007669"/>
    <property type="project" value="TreeGrafter"/>
</dbReference>
<dbReference type="EMBL" id="LR214940">
    <property type="protein sequence ID" value="VEU55179.1"/>
    <property type="molecule type" value="Genomic_DNA"/>
</dbReference>
<evidence type="ECO:0000256" key="2">
    <source>
        <dbReference type="ARBA" id="ARBA00005695"/>
    </source>
</evidence>
<dbReference type="PIRSF" id="PIRSF028335">
    <property type="entry name" value="ABC_oligopep_OppA_prd"/>
    <property type="match status" value="1"/>
</dbReference>
<dbReference type="Gene3D" id="3.10.105.10">
    <property type="entry name" value="Dipeptide-binding Protein, Domain 3"/>
    <property type="match status" value="1"/>
</dbReference>
<dbReference type="Gene3D" id="3.90.76.10">
    <property type="entry name" value="Dipeptide-binding Protein, Domain 1"/>
    <property type="match status" value="1"/>
</dbReference>
<dbReference type="Proteomes" id="UP000290482">
    <property type="component" value="Chromosome"/>
</dbReference>
<accession>A0A448ZVD7</accession>
<dbReference type="InterPro" id="IPR016880">
    <property type="entry name" value="ABC_oligopep_solut-bd_myco_prd"/>
</dbReference>
<feature type="chain" id="PRO_5019077108" evidence="5">
    <location>
        <begin position="19"/>
        <end position="929"/>
    </location>
</feature>
<sequence length="929" mass="106735">MKKTKKIILTLSSLSTLATPFMFISCGCKNKKIDYQLGLSMAPLNSLNYIKYLSVDKVLPSLVESPLKQGPNEALKRIYRLPEIKMSLYGGDNKSNSMESFVKEHADGITSPSSQFYPLDQFGATTGTILGSNNYLPQISAIRTNNDKFLSMSMNLNNGLSKWSNGDDVYAEDYIDALHYILDFNTGSQKQTNLLQKKIKASAKMLEAQQKYVLQYKQAYKNPFGYPELIKNASGKYEYKITDDVDPNEPFKTLWKSQVTGDEKEVEAIRKAALELGLYSGRLYFNHSNDEILSSIPYSPEFDFNSEITYAMLPNPEYNIQTKSETELKNIPKRIRTLIRKYPYSDPYQKWDLSMLLMKANDIKIKYQNQYPGQAFDNLKLSILNESEIDPHETIENFNIKDYGKRLIFAYNEYSFRIEYDSFEPTSLSNAYHDLEDTLIAVNRKFIESIGGINNFGLDKDKFLTNGAFNIGDLVFGPQGYITLNKNKTYYSSEKTISNKIKIYFSSDANLNAALYEDGYIAATKIPAIQQIGYWSDLNFRKNMHKSSGFGTIALGLNLDKETNKNKYLFDNNLRNAIYYAINRNDMLKIVGWNSSFPVNTWTAFGQSSSSFGDATELGFDHDTMLTKVDDKLELPIQNYKHIDHMAKQFKFEHVDRTDLTYQPEIANKYLDLFKKANPNLKSITLRYIHNSTDEQLNAGIGIKDALKKAFGDYIDLEIKGLPENVYEDARTRGQFDIIYRNFDTFGSDSYSYVRVFFKPDEIKTKEQKSTGFRNNPAGSWTYKDYFNALGVHRNSLDEIIYDNPSEIIKLMDRLRLDKDILEKIIDLSLMKKDESVSQYTERYSAFFSGQFTEKEIQQQFSERKIVATIASLEKIIRDAAPVIPLMEVDTYWEISRVGGVNSLYKYSLQYAYDVNNPPIKTLPTKIEF</sequence>
<dbReference type="GO" id="GO:0015833">
    <property type="term" value="P:peptide transport"/>
    <property type="evidence" value="ECO:0007669"/>
    <property type="project" value="TreeGrafter"/>
</dbReference>
<dbReference type="AlphaFoldDB" id="A0A448ZVD7"/>
<dbReference type="GO" id="GO:0030313">
    <property type="term" value="C:cell envelope"/>
    <property type="evidence" value="ECO:0007669"/>
    <property type="project" value="UniProtKB-SubCell"/>
</dbReference>
<evidence type="ECO:0000256" key="1">
    <source>
        <dbReference type="ARBA" id="ARBA00004196"/>
    </source>
</evidence>
<keyword evidence="3" id="KW-0813">Transport</keyword>
<keyword evidence="4 5" id="KW-0732">Signal</keyword>
<reference evidence="7 8" key="1">
    <citation type="submission" date="2019-01" db="EMBL/GenBank/DDBJ databases">
        <authorList>
            <consortium name="Pathogen Informatics"/>
        </authorList>
    </citation>
    <scope>NUCLEOTIDE SEQUENCE [LARGE SCALE GENOMIC DNA]</scope>
    <source>
        <strain evidence="7 8">NCTC10112</strain>
    </source>
</reference>
<comment type="subcellular location">
    <subcellularLocation>
        <location evidence="1">Cell envelope</location>
    </subcellularLocation>
</comment>
<evidence type="ECO:0000256" key="4">
    <source>
        <dbReference type="ARBA" id="ARBA00022729"/>
    </source>
</evidence>
<dbReference type="OrthoDB" id="403896at2"/>
<keyword evidence="8" id="KW-1185">Reference proteome</keyword>
<feature type="signal peptide" evidence="5">
    <location>
        <begin position="1"/>
        <end position="18"/>
    </location>
</feature>
<dbReference type="PANTHER" id="PTHR30290:SF10">
    <property type="entry name" value="PERIPLASMIC OLIGOPEPTIDE-BINDING PROTEIN-RELATED"/>
    <property type="match status" value="1"/>
</dbReference>
<dbReference type="InterPro" id="IPR000914">
    <property type="entry name" value="SBP_5_dom"/>
</dbReference>
<protein>
    <submittedName>
        <fullName evidence="7">ABC-type oligopeptide transport system, periplasmic component</fullName>
    </submittedName>
</protein>
<name>A0A448ZVD7_METOS</name>
<evidence type="ECO:0000313" key="7">
    <source>
        <dbReference type="EMBL" id="VEU55179.1"/>
    </source>
</evidence>
<dbReference type="KEGG" id="mob:NCTC10112_00060"/>
<dbReference type="PANTHER" id="PTHR30290">
    <property type="entry name" value="PERIPLASMIC BINDING COMPONENT OF ABC TRANSPORTER"/>
    <property type="match status" value="1"/>
</dbReference>
<dbReference type="PROSITE" id="PS51257">
    <property type="entry name" value="PROKAR_LIPOPROTEIN"/>
    <property type="match status" value="1"/>
</dbReference>
<dbReference type="Pfam" id="PF00496">
    <property type="entry name" value="SBP_bac_5"/>
    <property type="match status" value="1"/>
</dbReference>
<gene>
    <name evidence="7" type="ORF">NCTC10112_00060</name>
</gene>
<feature type="domain" description="Solute-binding protein family 5" evidence="6">
    <location>
        <begin position="454"/>
        <end position="762"/>
    </location>
</feature>
<comment type="similarity">
    <text evidence="2">Belongs to the bacterial solute-binding protein 5 family.</text>
</comment>
<evidence type="ECO:0000256" key="3">
    <source>
        <dbReference type="ARBA" id="ARBA00022448"/>
    </source>
</evidence>
<dbReference type="SUPFAM" id="SSF53850">
    <property type="entry name" value="Periplasmic binding protein-like II"/>
    <property type="match status" value="1"/>
</dbReference>